<dbReference type="Pfam" id="PF00515">
    <property type="entry name" value="TPR_1"/>
    <property type="match status" value="1"/>
</dbReference>
<dbReference type="Gene3D" id="1.25.40.10">
    <property type="entry name" value="Tetratricopeptide repeat domain"/>
    <property type="match status" value="1"/>
</dbReference>
<evidence type="ECO:0000256" key="2">
    <source>
        <dbReference type="ARBA" id="ARBA00022803"/>
    </source>
</evidence>
<dbReference type="Pfam" id="PF00226">
    <property type="entry name" value="DnaJ"/>
    <property type="match status" value="1"/>
</dbReference>
<dbReference type="PANTHER" id="PTHR45188">
    <property type="entry name" value="DNAJ PROTEIN P58IPK HOMOLOG"/>
    <property type="match status" value="1"/>
</dbReference>
<dbReference type="PROSITE" id="PS50005">
    <property type="entry name" value="TPR"/>
    <property type="match status" value="5"/>
</dbReference>
<keyword evidence="2 3" id="KW-0802">TPR repeat</keyword>
<accession>A0A8W7Q0D8</accession>
<dbReference type="SUPFAM" id="SSF48452">
    <property type="entry name" value="TPR-like"/>
    <property type="match status" value="3"/>
</dbReference>
<evidence type="ECO:0000256" key="1">
    <source>
        <dbReference type="ARBA" id="ARBA00022737"/>
    </source>
</evidence>
<dbReference type="SMART" id="SM00028">
    <property type="entry name" value="TPR"/>
    <property type="match status" value="8"/>
</dbReference>
<feature type="repeat" description="TPR" evidence="3">
    <location>
        <begin position="339"/>
        <end position="372"/>
    </location>
</feature>
<feature type="region of interest" description="Disordered" evidence="4">
    <location>
        <begin position="27"/>
        <end position="47"/>
    </location>
</feature>
<protein>
    <recommendedName>
        <fullName evidence="5">J domain-containing protein</fullName>
    </recommendedName>
</protein>
<keyword evidence="1" id="KW-0677">Repeat</keyword>
<evidence type="ECO:0000313" key="6">
    <source>
        <dbReference type="EnsemblMetazoa" id="ACOM040516-PA.1"/>
    </source>
</evidence>
<feature type="repeat" description="TPR" evidence="3">
    <location>
        <begin position="111"/>
        <end position="144"/>
    </location>
</feature>
<dbReference type="VEuPathDB" id="VectorBase:ACON2_041588"/>
<dbReference type="Gene3D" id="1.10.287.110">
    <property type="entry name" value="DnaJ domain"/>
    <property type="match status" value="1"/>
</dbReference>
<proteinExistence type="predicted"/>
<evidence type="ECO:0000256" key="3">
    <source>
        <dbReference type="PROSITE-ProRule" id="PRU00339"/>
    </source>
</evidence>
<dbReference type="EnsemblMetazoa" id="ACOM040516-RA">
    <property type="protein sequence ID" value="ACOM040516-PA.1"/>
    <property type="gene ID" value="ACOM040516"/>
</dbReference>
<evidence type="ECO:0000259" key="5">
    <source>
        <dbReference type="PROSITE" id="PS50076"/>
    </source>
</evidence>
<dbReference type="PROSITE" id="PS50293">
    <property type="entry name" value="TPR_REGION"/>
    <property type="match status" value="1"/>
</dbReference>
<feature type="domain" description="J" evidence="5">
    <location>
        <begin position="464"/>
        <end position="534"/>
    </location>
</feature>
<sequence>LLAAGSKCKIRCRAGCWWYAVRIRSSTEGPQGRQAGSGGEGAANMSDTPIIDLGNDSESEDVIMIEDQPETSAPKEAGTPSTMDTSETVEVASEQDSDEVEFVPVDVNMLAEEKKNSGNDEYKLKRYEAALHLYSEAIHLSPGTAAYYGNRSACYMMLGDYRSALNDVKTAITIDEKYEKGYVRMAKCSLMLGDVIGTEQAIRKFLTLDPSNTALREEIASLKQLRDLNEKAAACYDKKDYRTCLYHCDNAIKIAPGSIQNKLLKAECLAMLERFEEACNIAISIMQTHSTNADAIYVRGLTLYYSDNLEKGLLHFERALMLDPDHKKAKAMRQKAKQLKEKKESGNELWKSGKYRDALATYTEALELDPQNKDINSKLYYNRALVNSKLGNLREAIADCSSALALNEKYMKALLQRAKLYYNMENYEEAVKDYEKALKSDRSPEVKNLLRDAKFQLKKSKRKDYYKILGVTKQASEDEIKKAYRKRALVHHPDRHANATDEEKKEQERKFKELGEAYTILSDPVKKSRYDSGQDLEEMNHSADIDPQQIYRQFFFPSDYGFGGFQGGGGGNSSNFSFHFG</sequence>
<feature type="repeat" description="TPR" evidence="3">
    <location>
        <begin position="293"/>
        <end position="326"/>
    </location>
</feature>
<dbReference type="Proteomes" id="UP000075882">
    <property type="component" value="Unassembled WGS sequence"/>
</dbReference>
<dbReference type="SUPFAM" id="SSF46565">
    <property type="entry name" value="Chaperone J-domain"/>
    <property type="match status" value="1"/>
</dbReference>
<dbReference type="Pfam" id="PF13414">
    <property type="entry name" value="TPR_11"/>
    <property type="match status" value="1"/>
</dbReference>
<dbReference type="InterPro" id="IPR019734">
    <property type="entry name" value="TPR_rpt"/>
</dbReference>
<dbReference type="PRINTS" id="PR00625">
    <property type="entry name" value="JDOMAIN"/>
</dbReference>
<name>A0A8W7Q0D8_ANOCL</name>
<dbReference type="SMART" id="SM00271">
    <property type="entry name" value="DnaJ"/>
    <property type="match status" value="1"/>
</dbReference>
<dbReference type="Pfam" id="PF13432">
    <property type="entry name" value="TPR_16"/>
    <property type="match status" value="1"/>
</dbReference>
<dbReference type="PROSITE" id="PS50076">
    <property type="entry name" value="DNAJ_2"/>
    <property type="match status" value="1"/>
</dbReference>
<feature type="compositionally biased region" description="Polar residues" evidence="4">
    <location>
        <begin position="79"/>
        <end position="88"/>
    </location>
</feature>
<dbReference type="AlphaFoldDB" id="A0A8W7Q0D8"/>
<dbReference type="InterPro" id="IPR011990">
    <property type="entry name" value="TPR-like_helical_dom_sf"/>
</dbReference>
<evidence type="ECO:0000256" key="4">
    <source>
        <dbReference type="SAM" id="MobiDB-lite"/>
    </source>
</evidence>
<feature type="region of interest" description="Disordered" evidence="4">
    <location>
        <begin position="69"/>
        <end position="97"/>
    </location>
</feature>
<dbReference type="InterPro" id="IPR001623">
    <property type="entry name" value="DnaJ_domain"/>
</dbReference>
<reference evidence="6" key="1">
    <citation type="submission" date="2022-08" db="UniProtKB">
        <authorList>
            <consortium name="EnsemblMetazoa"/>
        </authorList>
    </citation>
    <scope>IDENTIFICATION</scope>
</reference>
<dbReference type="InterPro" id="IPR036869">
    <property type="entry name" value="J_dom_sf"/>
</dbReference>
<dbReference type="CDD" id="cd06257">
    <property type="entry name" value="DnaJ"/>
    <property type="match status" value="1"/>
</dbReference>
<feature type="repeat" description="TPR" evidence="3">
    <location>
        <begin position="145"/>
        <end position="178"/>
    </location>
</feature>
<dbReference type="PANTHER" id="PTHR45188:SF2">
    <property type="entry name" value="DNAJ HOMOLOG SUBFAMILY C MEMBER 7"/>
    <property type="match status" value="1"/>
</dbReference>
<organism evidence="6">
    <name type="scientific">Anopheles coluzzii</name>
    <name type="common">African malaria mosquito</name>
    <dbReference type="NCBI Taxonomy" id="1518534"/>
    <lineage>
        <taxon>Eukaryota</taxon>
        <taxon>Metazoa</taxon>
        <taxon>Ecdysozoa</taxon>
        <taxon>Arthropoda</taxon>
        <taxon>Hexapoda</taxon>
        <taxon>Insecta</taxon>
        <taxon>Pterygota</taxon>
        <taxon>Neoptera</taxon>
        <taxon>Endopterygota</taxon>
        <taxon>Diptera</taxon>
        <taxon>Nematocera</taxon>
        <taxon>Culicoidea</taxon>
        <taxon>Culicidae</taxon>
        <taxon>Anophelinae</taxon>
        <taxon>Anopheles</taxon>
    </lineage>
</organism>
<feature type="repeat" description="TPR" evidence="3">
    <location>
        <begin position="411"/>
        <end position="444"/>
    </location>
</feature>